<organism evidence="1 2">
    <name type="scientific">Sinorhizobium mexicanum</name>
    <dbReference type="NCBI Taxonomy" id="375549"/>
    <lineage>
        <taxon>Bacteria</taxon>
        <taxon>Pseudomonadati</taxon>
        <taxon>Pseudomonadota</taxon>
        <taxon>Alphaproteobacteria</taxon>
        <taxon>Hyphomicrobiales</taxon>
        <taxon>Rhizobiaceae</taxon>
        <taxon>Sinorhizobium/Ensifer group</taxon>
        <taxon>Sinorhizobium</taxon>
    </lineage>
</organism>
<geneLocation type="plasmid" evidence="2">
    <name>pemeittgr7b</name>
</geneLocation>
<dbReference type="AlphaFoldDB" id="A0A859QVN6"/>
<evidence type="ECO:0000313" key="2">
    <source>
        <dbReference type="Proteomes" id="UP000510721"/>
    </source>
</evidence>
<keyword evidence="2" id="KW-1185">Reference proteome</keyword>
<name>A0A859QVN6_9HYPH</name>
<accession>A0A859QVN6</accession>
<dbReference type="KEGG" id="emx:FKV68_24330"/>
<gene>
    <name evidence="1" type="ORF">FKV68_24330</name>
</gene>
<evidence type="ECO:0000313" key="1">
    <source>
        <dbReference type="EMBL" id="QLL64536.1"/>
    </source>
</evidence>
<proteinExistence type="predicted"/>
<sequence>MSKDENTSEGLGNAERQLYRVHLPGFVTEEEVGLGDVVRRVTRNFGINPCGGCEHRASVLNRWLVFTGRVSGK</sequence>
<dbReference type="EMBL" id="CP041240">
    <property type="protein sequence ID" value="QLL64536.1"/>
    <property type="molecule type" value="Genomic_DNA"/>
</dbReference>
<reference evidence="1 2" key="1">
    <citation type="submission" date="2019-06" db="EMBL/GenBank/DDBJ databases">
        <title>Complete genome sequence of Ensifer mexicanus ITTG R7 isolated from nodules of Acacia angustissima (Mill.) Kuntze.</title>
        <authorList>
            <person name="Rincon-Rosales R."/>
            <person name="Rogel M.A."/>
            <person name="Guerrero G."/>
            <person name="Rincon-Molina C.I."/>
            <person name="Lopez-Lopez A."/>
            <person name="Martinez-Romero E."/>
        </authorList>
    </citation>
    <scope>NUCLEOTIDE SEQUENCE [LARGE SCALE GENOMIC DNA]</scope>
    <source>
        <strain evidence="1 2">ITTG R7</strain>
        <plasmid evidence="2">pemeittgr7b</plasmid>
    </source>
</reference>
<keyword evidence="1" id="KW-0614">Plasmid</keyword>
<dbReference type="Proteomes" id="UP000510721">
    <property type="component" value="Plasmid pEmeITTGR7b"/>
</dbReference>
<protein>
    <submittedName>
        <fullName evidence="1">Uncharacterized protein</fullName>
    </submittedName>
</protein>